<sequence>MRTRSRRSRINPSEAPEQPAPTGDNPGDDRREVVNIRRNTPSVFDRLGRPEIYRRLGREASVDKPAERENRDQSRLDHLQRQLDRLIGQQCRLEPPGSADPPFTPSIMASPYPSRFKMPTIPSYDGSTDADEHLENYQTHMLIQSANEAALCNFQQLVSSFSAAFLSSRTKKLGASHLFGIKQRENETLKKYLERFDKAVVQVEDCTDDTLTQALKEGINDPRLVWTLAYGRPTSFTHLKGIAWRHAEADEYDRGKNPVVETRAEADPSPRTPTGRFRQYIPLVTTIEHVLNQGNRAAPQNPGPSNRTEGPEPKHMVHTIFGRTATGDTASSRRSYAREARRGEVKPLADLNPRMPEEEIRALPEEDLIPFQLDPEQPERT</sequence>
<feature type="region of interest" description="Disordered" evidence="1">
    <location>
        <begin position="294"/>
        <end position="381"/>
    </location>
</feature>
<reference evidence="3" key="1">
    <citation type="submission" date="2023-07" db="EMBL/GenBank/DDBJ databases">
        <title>draft genome sequence of fig (Ficus carica).</title>
        <authorList>
            <person name="Takahashi T."/>
            <person name="Nishimura K."/>
        </authorList>
    </citation>
    <scope>NUCLEOTIDE SEQUENCE</scope>
</reference>
<dbReference type="InterPro" id="IPR005162">
    <property type="entry name" value="Retrotrans_gag_dom"/>
</dbReference>
<feature type="compositionally biased region" description="Basic and acidic residues" evidence="1">
    <location>
        <begin position="336"/>
        <end position="347"/>
    </location>
</feature>
<feature type="region of interest" description="Disordered" evidence="1">
    <location>
        <begin position="1"/>
        <end position="43"/>
    </location>
</feature>
<gene>
    <name evidence="3" type="ORF">TIFTF001_050706</name>
</gene>
<organism evidence="3 4">
    <name type="scientific">Ficus carica</name>
    <name type="common">Common fig</name>
    <dbReference type="NCBI Taxonomy" id="3494"/>
    <lineage>
        <taxon>Eukaryota</taxon>
        <taxon>Viridiplantae</taxon>
        <taxon>Streptophyta</taxon>
        <taxon>Embryophyta</taxon>
        <taxon>Tracheophyta</taxon>
        <taxon>Spermatophyta</taxon>
        <taxon>Magnoliopsida</taxon>
        <taxon>eudicotyledons</taxon>
        <taxon>Gunneridae</taxon>
        <taxon>Pentapetalae</taxon>
        <taxon>rosids</taxon>
        <taxon>fabids</taxon>
        <taxon>Rosales</taxon>
        <taxon>Moraceae</taxon>
        <taxon>Ficeae</taxon>
        <taxon>Ficus</taxon>
    </lineage>
</organism>
<feature type="region of interest" description="Disordered" evidence="1">
    <location>
        <begin position="255"/>
        <end position="279"/>
    </location>
</feature>
<dbReference type="PANTHER" id="PTHR33223:SF10">
    <property type="entry name" value="AMINOTRANSFERASE-LIKE PLANT MOBILE DOMAIN-CONTAINING PROTEIN"/>
    <property type="match status" value="1"/>
</dbReference>
<name>A0AA87ZBB7_FICCA</name>
<accession>A0AA87ZBB7</accession>
<feature type="compositionally biased region" description="Basic and acidic residues" evidence="1">
    <location>
        <begin position="355"/>
        <end position="364"/>
    </location>
</feature>
<evidence type="ECO:0000259" key="2">
    <source>
        <dbReference type="Pfam" id="PF03732"/>
    </source>
</evidence>
<dbReference type="Pfam" id="PF03732">
    <property type="entry name" value="Retrotrans_gag"/>
    <property type="match status" value="1"/>
</dbReference>
<dbReference type="EMBL" id="BTGU01008606">
    <property type="protein sequence ID" value="GMN30962.1"/>
    <property type="molecule type" value="Genomic_DNA"/>
</dbReference>
<dbReference type="AlphaFoldDB" id="A0AA87ZBB7"/>
<comment type="caution">
    <text evidence="3">The sequence shown here is derived from an EMBL/GenBank/DDBJ whole genome shotgun (WGS) entry which is preliminary data.</text>
</comment>
<evidence type="ECO:0000313" key="4">
    <source>
        <dbReference type="Proteomes" id="UP001187192"/>
    </source>
</evidence>
<feature type="domain" description="Retrotransposon gag" evidence="2">
    <location>
        <begin position="149"/>
        <end position="220"/>
    </location>
</feature>
<feature type="compositionally biased region" description="Basic and acidic residues" evidence="1">
    <location>
        <begin position="255"/>
        <end position="268"/>
    </location>
</feature>
<feature type="non-terminal residue" evidence="3">
    <location>
        <position position="1"/>
    </location>
</feature>
<evidence type="ECO:0000256" key="1">
    <source>
        <dbReference type="SAM" id="MobiDB-lite"/>
    </source>
</evidence>
<proteinExistence type="predicted"/>
<evidence type="ECO:0000313" key="3">
    <source>
        <dbReference type="EMBL" id="GMN30962.1"/>
    </source>
</evidence>
<keyword evidence="4" id="KW-1185">Reference proteome</keyword>
<dbReference type="Proteomes" id="UP001187192">
    <property type="component" value="Unassembled WGS sequence"/>
</dbReference>
<protein>
    <recommendedName>
        <fullName evidence="2">Retrotransposon gag domain-containing protein</fullName>
    </recommendedName>
</protein>
<dbReference type="PANTHER" id="PTHR33223">
    <property type="entry name" value="CCHC-TYPE DOMAIN-CONTAINING PROTEIN"/>
    <property type="match status" value="1"/>
</dbReference>